<evidence type="ECO:0000313" key="1">
    <source>
        <dbReference type="EMBL" id="RNL37966.1"/>
    </source>
</evidence>
<dbReference type="Proteomes" id="UP000278327">
    <property type="component" value="Unassembled WGS sequence"/>
</dbReference>
<evidence type="ECO:0008006" key="3">
    <source>
        <dbReference type="Google" id="ProtNLM"/>
    </source>
</evidence>
<evidence type="ECO:0000313" key="2">
    <source>
        <dbReference type="Proteomes" id="UP000278327"/>
    </source>
</evidence>
<organism evidence="1 2">
    <name type="scientific">Adlercreutzia equolifaciens subsp. celatus DSM 18785</name>
    <dbReference type="NCBI Taxonomy" id="1121021"/>
    <lineage>
        <taxon>Bacteria</taxon>
        <taxon>Bacillati</taxon>
        <taxon>Actinomycetota</taxon>
        <taxon>Coriobacteriia</taxon>
        <taxon>Eggerthellales</taxon>
        <taxon>Eggerthellaceae</taxon>
        <taxon>Adlercreutzia</taxon>
    </lineage>
</organism>
<keyword evidence="2" id="KW-1185">Reference proteome</keyword>
<dbReference type="EMBL" id="QICA01000009">
    <property type="protein sequence ID" value="RNL37966.1"/>
    <property type="molecule type" value="Genomic_DNA"/>
</dbReference>
<reference evidence="1 2" key="1">
    <citation type="journal article" date="2019" name="Microbiol. Resour. Announc.">
        <title>Draft Genome Sequences of Type Strains of Gordonibacter faecihominis, Paraeggerthella hongkongensis, Parvibacter caecicola,Slackia equolifaciens, Slackia faecicanis, and Slackia isoflavoniconvertens.</title>
        <authorList>
            <person name="Danylec N."/>
            <person name="Stoll D.A."/>
            <person name="Dotsch A."/>
            <person name="Huch M."/>
        </authorList>
    </citation>
    <scope>NUCLEOTIDE SEQUENCE [LARGE SCALE GENOMIC DNA]</scope>
    <source>
        <strain evidence="1 2">DSM 18785</strain>
    </source>
</reference>
<gene>
    <name evidence="1" type="ORF">DMP10_06415</name>
</gene>
<proteinExistence type="predicted"/>
<name>A0A3N0AUI2_9ACTN</name>
<comment type="caution">
    <text evidence="1">The sequence shown here is derived from an EMBL/GenBank/DDBJ whole genome shotgun (WGS) entry which is preliminary data.</text>
</comment>
<sequence>MKAISLDPSSLVWGLQDISSSDAGRTHAAGNPMYKMRTSQKRKLDITWTMPTPAQASEILKAFNPEYFYVRYFDPMDNQRETRLFYAGDRSAPFKWYDLRGKGTRFATLSFNVIER</sequence>
<dbReference type="AlphaFoldDB" id="A0A3N0AUI2"/>
<accession>A0A3N0AUI2</accession>
<protein>
    <recommendedName>
        <fullName evidence="3">Phage tail protein</fullName>
    </recommendedName>
</protein>